<name>A0A1G4S1S4_9HYPH</name>
<evidence type="ECO:0000313" key="2">
    <source>
        <dbReference type="EMBL" id="SCW63183.1"/>
    </source>
</evidence>
<dbReference type="Proteomes" id="UP000199542">
    <property type="component" value="Unassembled WGS sequence"/>
</dbReference>
<accession>A0A1G4S1S4</accession>
<protein>
    <recommendedName>
        <fullName evidence="4">Nudix hydrolase domain-containing protein</fullName>
    </recommendedName>
</protein>
<proteinExistence type="predicted"/>
<dbReference type="AlphaFoldDB" id="A0A1G4S1S4"/>
<reference evidence="2 3" key="1">
    <citation type="submission" date="2016-10" db="EMBL/GenBank/DDBJ databases">
        <authorList>
            <person name="de Groot N.N."/>
        </authorList>
    </citation>
    <scope>NUCLEOTIDE SEQUENCE [LARGE SCALE GENOMIC DNA]</scope>
    <source>
        <strain evidence="2 3">CGMCC 1.3401</strain>
    </source>
</reference>
<feature type="compositionally biased region" description="Polar residues" evidence="1">
    <location>
        <begin position="1"/>
        <end position="13"/>
    </location>
</feature>
<organism evidence="2 3">
    <name type="scientific">Rhizobium mongolense subsp. loessense</name>
    <dbReference type="NCBI Taxonomy" id="158890"/>
    <lineage>
        <taxon>Bacteria</taxon>
        <taxon>Pseudomonadati</taxon>
        <taxon>Pseudomonadota</taxon>
        <taxon>Alphaproteobacteria</taxon>
        <taxon>Hyphomicrobiales</taxon>
        <taxon>Rhizobiaceae</taxon>
        <taxon>Rhizobium/Agrobacterium group</taxon>
        <taxon>Rhizobium</taxon>
    </lineage>
</organism>
<dbReference type="SUPFAM" id="SSF55811">
    <property type="entry name" value="Nudix"/>
    <property type="match status" value="1"/>
</dbReference>
<dbReference type="InterPro" id="IPR015797">
    <property type="entry name" value="NUDIX_hydrolase-like_dom_sf"/>
</dbReference>
<evidence type="ECO:0008006" key="4">
    <source>
        <dbReference type="Google" id="ProtNLM"/>
    </source>
</evidence>
<gene>
    <name evidence="2" type="ORF">SAMN02927900_03333</name>
</gene>
<dbReference type="EMBL" id="FMTM01000004">
    <property type="protein sequence ID" value="SCW63183.1"/>
    <property type="molecule type" value="Genomic_DNA"/>
</dbReference>
<sequence length="108" mass="11828">MRPTVGTMQSSFGPTEFGCGNDRARRDDAAAVRELAEETAVTAVAQRLLATIEAMETDHAGRINYHIVIIRCTEQKPDDCCAIVTERGEVAEGLKSRVENAFRLGFIT</sequence>
<evidence type="ECO:0000313" key="3">
    <source>
        <dbReference type="Proteomes" id="UP000199542"/>
    </source>
</evidence>
<feature type="region of interest" description="Disordered" evidence="1">
    <location>
        <begin position="1"/>
        <end position="22"/>
    </location>
</feature>
<dbReference type="Gene3D" id="3.90.79.10">
    <property type="entry name" value="Nucleoside Triphosphate Pyrophosphohydrolase"/>
    <property type="match status" value="1"/>
</dbReference>
<evidence type="ECO:0000256" key="1">
    <source>
        <dbReference type="SAM" id="MobiDB-lite"/>
    </source>
</evidence>